<evidence type="ECO:0000259" key="1">
    <source>
        <dbReference type="Pfam" id="PF00501"/>
    </source>
</evidence>
<keyword evidence="2" id="KW-0436">Ligase</keyword>
<dbReference type="RefSeq" id="WP_012691762.1">
    <property type="nucleotide sequence ID" value="NC_012522.1"/>
</dbReference>
<reference evidence="2 3" key="1">
    <citation type="submission" date="2009-03" db="EMBL/GenBank/DDBJ databases">
        <title>Comparison of the complete genome sequences of Rhodococcus erythropolis PR4 and Rhodococcus opacus B4.</title>
        <authorList>
            <person name="Takarada H."/>
            <person name="Sekine M."/>
            <person name="Hosoyama A."/>
            <person name="Yamada R."/>
            <person name="Fujisawa T."/>
            <person name="Omata S."/>
            <person name="Shimizu A."/>
            <person name="Tsukatani N."/>
            <person name="Tanikawa S."/>
            <person name="Fujita N."/>
            <person name="Harayama S."/>
        </authorList>
    </citation>
    <scope>NUCLEOTIDE SEQUENCE [LARGE SCALE GENOMIC DNA]</scope>
    <source>
        <strain evidence="2 3">B4</strain>
    </source>
</reference>
<feature type="domain" description="AMP-dependent synthetase/ligase" evidence="1">
    <location>
        <begin position="5"/>
        <end position="65"/>
    </location>
</feature>
<dbReference type="Pfam" id="PF00501">
    <property type="entry name" value="AMP-binding"/>
    <property type="match status" value="1"/>
</dbReference>
<accession>C1BAY9</accession>
<dbReference type="Proteomes" id="UP000002212">
    <property type="component" value="Chromosome"/>
</dbReference>
<gene>
    <name evidence="2" type="ordered locus">ROP_45950</name>
</gene>
<dbReference type="STRING" id="632772.ROP_45950"/>
<dbReference type="GO" id="GO:0016405">
    <property type="term" value="F:CoA-ligase activity"/>
    <property type="evidence" value="ECO:0007669"/>
    <property type="project" value="TreeGrafter"/>
</dbReference>
<dbReference type="OrthoDB" id="9803968at2"/>
<evidence type="ECO:0000313" key="2">
    <source>
        <dbReference type="EMBL" id="BAH52842.1"/>
    </source>
</evidence>
<dbReference type="AlphaFoldDB" id="C1BAY9"/>
<name>C1BAY9_RHOOB</name>
<dbReference type="Gene3D" id="3.40.50.980">
    <property type="match status" value="1"/>
</dbReference>
<protein>
    <submittedName>
        <fullName evidence="2">Putative fatty-acid--CoA ligase</fullName>
    </submittedName>
</protein>
<sequence>MLGSEATTGATFLGTDRALDKLGSCGTAGMLNEVRLIDADGNAVTTPGVHGELCVRGDPVTPGYWNMPEETAAALGPDGWLRTGDVAYQDEDATST</sequence>
<dbReference type="KEGG" id="rop:ROP_45950"/>
<organism evidence="2 3">
    <name type="scientific">Rhodococcus opacus (strain B4)</name>
    <dbReference type="NCBI Taxonomy" id="632772"/>
    <lineage>
        <taxon>Bacteria</taxon>
        <taxon>Bacillati</taxon>
        <taxon>Actinomycetota</taxon>
        <taxon>Actinomycetes</taxon>
        <taxon>Mycobacteriales</taxon>
        <taxon>Nocardiaceae</taxon>
        <taxon>Rhodococcus</taxon>
    </lineage>
</organism>
<dbReference type="InterPro" id="IPR000873">
    <property type="entry name" value="AMP-dep_synth/lig_dom"/>
</dbReference>
<evidence type="ECO:0000313" key="3">
    <source>
        <dbReference type="Proteomes" id="UP000002212"/>
    </source>
</evidence>
<dbReference type="Gene3D" id="2.30.38.10">
    <property type="entry name" value="Luciferase, Domain 3"/>
    <property type="match status" value="1"/>
</dbReference>
<dbReference type="PATRIC" id="fig|632772.20.peg.4806"/>
<dbReference type="PANTHER" id="PTHR24096:SF267">
    <property type="entry name" value="MALONATE--COA LIGASE ACSF3, MITOCHONDRIAL"/>
    <property type="match status" value="1"/>
</dbReference>
<dbReference type="EMBL" id="AP011115">
    <property type="protein sequence ID" value="BAH52842.1"/>
    <property type="molecule type" value="Genomic_DNA"/>
</dbReference>
<dbReference type="SUPFAM" id="SSF56801">
    <property type="entry name" value="Acetyl-CoA synthetase-like"/>
    <property type="match status" value="1"/>
</dbReference>
<dbReference type="PANTHER" id="PTHR24096">
    <property type="entry name" value="LONG-CHAIN-FATTY-ACID--COA LIGASE"/>
    <property type="match status" value="1"/>
</dbReference>
<dbReference type="HOGENOM" id="CLU_2357845_0_0_11"/>
<proteinExistence type="predicted"/>